<dbReference type="SUPFAM" id="SSF55874">
    <property type="entry name" value="ATPase domain of HSP90 chaperone/DNA topoisomerase II/histidine kinase"/>
    <property type="match status" value="1"/>
</dbReference>
<sequence>MAVIDTPLPRAASSFRSEAEDLAREAPTPAELRNDWFLGGGLVVAVVISDVLSFIAGYGSFDEEQSLPLMLLFSLLMTLPLVMRRRFPITVALIVNAAYIVGAELNAIEYYVSQIALFCSIYTIGAWVNDRRRAMRWRALIIGAMFVWLCITTFRTATEPIPEQWEGYGGVLTPALAVLLLMWLINLFYFGGAYYMGERAYDSALNRQALANRSRQLEEEQELTSAQAVALDRVRIARELHDVVAHHVSAMGVQAGAARTVMDADPAAAERALAAVEASAREAIDELRHLLDTLRDESQEEGEAPSTVGLACLPQLVRSVEAAGTPTSLRFIGDQIPVPDFVQVNLYRIAQEALTNARRHGGPGVTADARVRYSPGAVELEVTNTGRVALGSRAGLGTLGMRERATAMGATLEAGPRESGGYLVRVRVPLGSADTP</sequence>
<dbReference type="Pfam" id="PF02518">
    <property type="entry name" value="HATPase_c"/>
    <property type="match status" value="1"/>
</dbReference>
<evidence type="ECO:0000256" key="4">
    <source>
        <dbReference type="ARBA" id="ARBA00022679"/>
    </source>
</evidence>
<keyword evidence="5" id="KW-0547">Nucleotide-binding</keyword>
<feature type="domain" description="Histidine kinase/HSP90-like ATPase" evidence="11">
    <location>
        <begin position="343"/>
        <end position="430"/>
    </location>
</feature>
<evidence type="ECO:0000256" key="7">
    <source>
        <dbReference type="ARBA" id="ARBA00022840"/>
    </source>
</evidence>
<gene>
    <name evidence="14" type="ORF">JOF34_001345</name>
</gene>
<name>A0ABS4ZHK9_9MICO</name>
<dbReference type="Pfam" id="PF23539">
    <property type="entry name" value="DUF7134"/>
    <property type="match status" value="1"/>
</dbReference>
<dbReference type="PANTHER" id="PTHR24421">
    <property type="entry name" value="NITRATE/NITRITE SENSOR PROTEIN NARX-RELATED"/>
    <property type="match status" value="1"/>
</dbReference>
<dbReference type="Gene3D" id="1.20.5.1930">
    <property type="match status" value="1"/>
</dbReference>
<evidence type="ECO:0000313" key="14">
    <source>
        <dbReference type="EMBL" id="MBP2436759.1"/>
    </source>
</evidence>
<accession>A0ABS4ZHK9</accession>
<dbReference type="PANTHER" id="PTHR24421:SF10">
    <property type="entry name" value="NITRATE_NITRITE SENSOR PROTEIN NARQ"/>
    <property type="match status" value="1"/>
</dbReference>
<keyword evidence="10" id="KW-0812">Transmembrane</keyword>
<dbReference type="InterPro" id="IPR036890">
    <property type="entry name" value="HATPase_C_sf"/>
</dbReference>
<keyword evidence="10" id="KW-1133">Transmembrane helix</keyword>
<dbReference type="GO" id="GO:0016301">
    <property type="term" value="F:kinase activity"/>
    <property type="evidence" value="ECO:0007669"/>
    <property type="project" value="UniProtKB-KW"/>
</dbReference>
<feature type="coiled-coil region" evidence="9">
    <location>
        <begin position="277"/>
        <end position="304"/>
    </location>
</feature>
<evidence type="ECO:0000259" key="12">
    <source>
        <dbReference type="Pfam" id="PF07730"/>
    </source>
</evidence>
<dbReference type="EMBL" id="JAGIOL010000001">
    <property type="protein sequence ID" value="MBP2436759.1"/>
    <property type="molecule type" value="Genomic_DNA"/>
</dbReference>
<keyword evidence="7" id="KW-0067">ATP-binding</keyword>
<comment type="catalytic activity">
    <reaction evidence="1">
        <text>ATP + protein L-histidine = ADP + protein N-phospho-L-histidine.</text>
        <dbReference type="EC" id="2.7.13.3"/>
    </reaction>
</comment>
<keyword evidence="10" id="KW-0472">Membrane</keyword>
<dbReference type="Gene3D" id="3.30.565.10">
    <property type="entry name" value="Histidine kinase-like ATPase, C-terminal domain"/>
    <property type="match status" value="1"/>
</dbReference>
<dbReference type="InterPro" id="IPR003594">
    <property type="entry name" value="HATPase_dom"/>
</dbReference>
<proteinExistence type="predicted"/>
<dbReference type="CDD" id="cd16917">
    <property type="entry name" value="HATPase_UhpB-NarQ-NarX-like"/>
    <property type="match status" value="1"/>
</dbReference>
<dbReference type="Proteomes" id="UP001519362">
    <property type="component" value="Unassembled WGS sequence"/>
</dbReference>
<feature type="transmembrane region" description="Helical" evidence="10">
    <location>
        <begin position="177"/>
        <end position="197"/>
    </location>
</feature>
<protein>
    <recommendedName>
        <fullName evidence="2">histidine kinase</fullName>
        <ecNumber evidence="2">2.7.13.3</ecNumber>
    </recommendedName>
</protein>
<feature type="domain" description="Signal transduction histidine kinase subgroup 3 dimerisation and phosphoacceptor" evidence="12">
    <location>
        <begin position="233"/>
        <end position="297"/>
    </location>
</feature>
<evidence type="ECO:0000256" key="1">
    <source>
        <dbReference type="ARBA" id="ARBA00000085"/>
    </source>
</evidence>
<feature type="transmembrane region" description="Helical" evidence="10">
    <location>
        <begin position="65"/>
        <end position="82"/>
    </location>
</feature>
<keyword evidence="8" id="KW-0902">Two-component regulatory system</keyword>
<evidence type="ECO:0000256" key="6">
    <source>
        <dbReference type="ARBA" id="ARBA00022777"/>
    </source>
</evidence>
<feature type="transmembrane region" description="Helical" evidence="10">
    <location>
        <begin position="36"/>
        <end position="59"/>
    </location>
</feature>
<evidence type="ECO:0000256" key="5">
    <source>
        <dbReference type="ARBA" id="ARBA00022741"/>
    </source>
</evidence>
<keyword evidence="3" id="KW-0597">Phosphoprotein</keyword>
<dbReference type="EC" id="2.7.13.3" evidence="2"/>
<dbReference type="RefSeq" id="WP_165135591.1">
    <property type="nucleotide sequence ID" value="NZ_CP049253.1"/>
</dbReference>
<keyword evidence="9" id="KW-0175">Coiled coil</keyword>
<feature type="transmembrane region" description="Helical" evidence="10">
    <location>
        <begin position="140"/>
        <end position="157"/>
    </location>
</feature>
<feature type="transmembrane region" description="Helical" evidence="10">
    <location>
        <begin position="111"/>
        <end position="128"/>
    </location>
</feature>
<evidence type="ECO:0000256" key="2">
    <source>
        <dbReference type="ARBA" id="ARBA00012438"/>
    </source>
</evidence>
<evidence type="ECO:0000313" key="15">
    <source>
        <dbReference type="Proteomes" id="UP001519362"/>
    </source>
</evidence>
<keyword evidence="6 14" id="KW-0418">Kinase</keyword>
<feature type="domain" description="DUF7134" evidence="13">
    <location>
        <begin position="44"/>
        <end position="184"/>
    </location>
</feature>
<evidence type="ECO:0000259" key="13">
    <source>
        <dbReference type="Pfam" id="PF23539"/>
    </source>
</evidence>
<dbReference type="InterPro" id="IPR055558">
    <property type="entry name" value="DUF7134"/>
</dbReference>
<keyword evidence="4" id="KW-0808">Transferase</keyword>
<evidence type="ECO:0000256" key="9">
    <source>
        <dbReference type="SAM" id="Coils"/>
    </source>
</evidence>
<evidence type="ECO:0000256" key="8">
    <source>
        <dbReference type="ARBA" id="ARBA00023012"/>
    </source>
</evidence>
<evidence type="ECO:0000256" key="3">
    <source>
        <dbReference type="ARBA" id="ARBA00022553"/>
    </source>
</evidence>
<evidence type="ECO:0000256" key="10">
    <source>
        <dbReference type="SAM" id="Phobius"/>
    </source>
</evidence>
<dbReference type="InterPro" id="IPR050482">
    <property type="entry name" value="Sensor_HK_TwoCompSys"/>
</dbReference>
<organism evidence="14 15">
    <name type="scientific">Microbacterium amylolyticum</name>
    <dbReference type="NCBI Taxonomy" id="936337"/>
    <lineage>
        <taxon>Bacteria</taxon>
        <taxon>Bacillati</taxon>
        <taxon>Actinomycetota</taxon>
        <taxon>Actinomycetes</taxon>
        <taxon>Micrococcales</taxon>
        <taxon>Microbacteriaceae</taxon>
        <taxon>Microbacterium</taxon>
    </lineage>
</organism>
<dbReference type="Pfam" id="PF07730">
    <property type="entry name" value="HisKA_3"/>
    <property type="match status" value="1"/>
</dbReference>
<evidence type="ECO:0000259" key="11">
    <source>
        <dbReference type="Pfam" id="PF02518"/>
    </source>
</evidence>
<reference evidence="14 15" key="1">
    <citation type="submission" date="2021-03" db="EMBL/GenBank/DDBJ databases">
        <title>Sequencing the genomes of 1000 actinobacteria strains.</title>
        <authorList>
            <person name="Klenk H.-P."/>
        </authorList>
    </citation>
    <scope>NUCLEOTIDE SEQUENCE [LARGE SCALE GENOMIC DNA]</scope>
    <source>
        <strain evidence="14 15">DSM 24221</strain>
    </source>
</reference>
<dbReference type="InterPro" id="IPR011712">
    <property type="entry name" value="Sig_transdc_His_kin_sub3_dim/P"/>
</dbReference>
<comment type="caution">
    <text evidence="14">The sequence shown here is derived from an EMBL/GenBank/DDBJ whole genome shotgun (WGS) entry which is preliminary data.</text>
</comment>
<keyword evidence="15" id="KW-1185">Reference proteome</keyword>